<evidence type="ECO:0000313" key="3">
    <source>
        <dbReference type="Proteomes" id="UP000003195"/>
    </source>
</evidence>
<gene>
    <name evidence="2" type="ORF">HMPREF9429_00069</name>
</gene>
<reference evidence="2 3" key="1">
    <citation type="submission" date="2010-08" db="EMBL/GenBank/DDBJ databases">
        <authorList>
            <person name="Weinstock G."/>
            <person name="Sodergren E."/>
            <person name="Clifton S."/>
            <person name="Fulton L."/>
            <person name="Fulton B."/>
            <person name="Courtney L."/>
            <person name="Fronick C."/>
            <person name="Harrison M."/>
            <person name="Strong C."/>
            <person name="Farmer C."/>
            <person name="Delahaunty K."/>
            <person name="Markovic C."/>
            <person name="Hall O."/>
            <person name="Minx P."/>
            <person name="Tomlinson C."/>
            <person name="Mitreva M."/>
            <person name="Hou S."/>
            <person name="Chen J."/>
            <person name="Wollam A."/>
            <person name="Pepin K.H."/>
            <person name="Johnson M."/>
            <person name="Bhonagiri V."/>
            <person name="Zhang X."/>
            <person name="Suruliraj S."/>
            <person name="Warren W."/>
            <person name="Chinwalla A."/>
            <person name="Mardis E.R."/>
            <person name="Wilson R.K."/>
        </authorList>
    </citation>
    <scope>NUCLEOTIDE SEQUENCE [LARGE SCALE GENOMIC DNA]</scope>
    <source>
        <strain evidence="2 3">F0359</strain>
    </source>
</reference>
<evidence type="ECO:0008006" key="4">
    <source>
        <dbReference type="Google" id="ProtNLM"/>
    </source>
</evidence>
<dbReference type="HOGENOM" id="CLU_2789035_0_0_9"/>
<organism evidence="2 3">
    <name type="scientific">Megasphaera micronuciformis F0359</name>
    <dbReference type="NCBI Taxonomy" id="706434"/>
    <lineage>
        <taxon>Bacteria</taxon>
        <taxon>Bacillati</taxon>
        <taxon>Bacillota</taxon>
        <taxon>Negativicutes</taxon>
        <taxon>Veillonellales</taxon>
        <taxon>Veillonellaceae</taxon>
        <taxon>Megasphaera</taxon>
    </lineage>
</organism>
<feature type="transmembrane region" description="Helical" evidence="1">
    <location>
        <begin position="46"/>
        <end position="64"/>
    </location>
</feature>
<protein>
    <recommendedName>
        <fullName evidence="4">Zinc-ribbon domain-containing protein</fullName>
    </recommendedName>
</protein>
<dbReference type="Proteomes" id="UP000003195">
    <property type="component" value="Unassembled WGS sequence"/>
</dbReference>
<sequence length="67" mass="7569">MICKTCGVELRDGVRMCPICGTQQVEVPPKPRQTQPAKLVLTKQRIISLLFVLLFITVALWHIIVPQ</sequence>
<keyword evidence="3" id="KW-1185">Reference proteome</keyword>
<evidence type="ECO:0000313" key="2">
    <source>
        <dbReference type="EMBL" id="EFQ04992.1"/>
    </source>
</evidence>
<dbReference type="RefSeq" id="WP_006940763.1">
    <property type="nucleotide sequence ID" value="NZ_GL538177.1"/>
</dbReference>
<dbReference type="EMBL" id="AECS01000003">
    <property type="protein sequence ID" value="EFQ04992.1"/>
    <property type="molecule type" value="Genomic_DNA"/>
</dbReference>
<name>E2Z9G6_9FIRM</name>
<keyword evidence="1" id="KW-0812">Transmembrane</keyword>
<keyword evidence="1" id="KW-1133">Transmembrane helix</keyword>
<dbReference type="eggNOG" id="ENOG50348S0">
    <property type="taxonomic scope" value="Bacteria"/>
</dbReference>
<accession>E2Z9G6</accession>
<comment type="caution">
    <text evidence="2">The sequence shown here is derived from an EMBL/GenBank/DDBJ whole genome shotgun (WGS) entry which is preliminary data.</text>
</comment>
<evidence type="ECO:0000256" key="1">
    <source>
        <dbReference type="SAM" id="Phobius"/>
    </source>
</evidence>
<proteinExistence type="predicted"/>
<keyword evidence="1" id="KW-0472">Membrane</keyword>
<dbReference type="STRING" id="706434.HMPREF9429_00069"/>
<dbReference type="OrthoDB" id="1624803at2"/>
<dbReference type="AlphaFoldDB" id="E2Z9G6"/>